<dbReference type="GO" id="GO:0003723">
    <property type="term" value="F:RNA binding"/>
    <property type="evidence" value="ECO:0007669"/>
    <property type="project" value="TreeGrafter"/>
</dbReference>
<proteinExistence type="predicted"/>
<dbReference type="PANTHER" id="PTHR44163">
    <property type="entry name" value="U3 SMALL NUCLEOLAR RNA-ASSOCIATED PROTEIN 4 HOMOLOG"/>
    <property type="match status" value="1"/>
</dbReference>
<keyword evidence="2" id="KW-1185">Reference proteome</keyword>
<dbReference type="AlphaFoldDB" id="A0A8S1L3P5"/>
<protein>
    <submittedName>
        <fullName evidence="1">Uncharacterized protein</fullName>
    </submittedName>
</protein>
<dbReference type="GO" id="GO:0030686">
    <property type="term" value="C:90S preribosome"/>
    <property type="evidence" value="ECO:0007669"/>
    <property type="project" value="InterPro"/>
</dbReference>
<evidence type="ECO:0000313" key="1">
    <source>
        <dbReference type="EMBL" id="CAD8062049.1"/>
    </source>
</evidence>
<dbReference type="GO" id="GO:0032040">
    <property type="term" value="C:small-subunit processome"/>
    <property type="evidence" value="ECO:0007669"/>
    <property type="project" value="TreeGrafter"/>
</dbReference>
<dbReference type="FunFam" id="2.130.10.10:FF:002947">
    <property type="entry name" value="Uncharacterized protein"/>
    <property type="match status" value="1"/>
</dbReference>
<dbReference type="GO" id="GO:0000462">
    <property type="term" value="P:maturation of SSU-rRNA from tricistronic rRNA transcript (SSU-rRNA, 5.8S rRNA, LSU-rRNA)"/>
    <property type="evidence" value="ECO:0007669"/>
    <property type="project" value="InterPro"/>
</dbReference>
<dbReference type="PANTHER" id="PTHR44163:SF1">
    <property type="entry name" value="U3 SMALL NUCLEOLAR RNA-ASSOCIATED PROTEIN 4 HOMOLOG"/>
    <property type="match status" value="1"/>
</dbReference>
<comment type="caution">
    <text evidence="1">The sequence shown here is derived from an EMBL/GenBank/DDBJ whole genome shotgun (WGS) entry which is preliminary data.</text>
</comment>
<reference evidence="1" key="1">
    <citation type="submission" date="2021-01" db="EMBL/GenBank/DDBJ databases">
        <authorList>
            <consortium name="Genoscope - CEA"/>
            <person name="William W."/>
        </authorList>
    </citation>
    <scope>NUCLEOTIDE SEQUENCE</scope>
</reference>
<dbReference type="GO" id="GO:0034455">
    <property type="term" value="C:t-UTP complex"/>
    <property type="evidence" value="ECO:0007669"/>
    <property type="project" value="TreeGrafter"/>
</dbReference>
<organism evidence="1 2">
    <name type="scientific">Paramecium primaurelia</name>
    <dbReference type="NCBI Taxonomy" id="5886"/>
    <lineage>
        <taxon>Eukaryota</taxon>
        <taxon>Sar</taxon>
        <taxon>Alveolata</taxon>
        <taxon>Ciliophora</taxon>
        <taxon>Intramacronucleata</taxon>
        <taxon>Oligohymenophorea</taxon>
        <taxon>Peniculida</taxon>
        <taxon>Parameciidae</taxon>
        <taxon>Paramecium</taxon>
    </lineage>
</organism>
<gene>
    <name evidence="1" type="ORF">PPRIM_AZ9-3.1.T0320303</name>
</gene>
<evidence type="ECO:0000313" key="2">
    <source>
        <dbReference type="Proteomes" id="UP000688137"/>
    </source>
</evidence>
<dbReference type="OMA" id="FDHSQNT"/>
<sequence>MQLEQPQIKKQYEKAHVSLHHKQIPYLPSTITALSNNPNQQLLLVGKENGVIDIYCYPTYTQISICCSINSQIRSLFWIDEEYFICAYLSGQISLFNIHDYKPLNNFQLPDNINIYQSIPTYDSQFLCACSDGSIRKFDYQNNKIYQIQQSQQLDCQCLSIAINKEYVYASFSNGSIRQLTQKTLLQQQTWQLNISSSKIAKANVIIPWKLCICNNNLFIGSSNGSVIIYETQFNTEIQQIQTHMSDILTLYSNLNNVYVSGVDSKIVCLSYNGSQYQITQQLRGQSHDVYAFEIIKNNILISGGLNTDICYYKLDLNGQLLQQNQFTHIFTIPRSEQFICNHQYIAINKYDSIDLLSYEIESDPIYWCEFKLQKPAHFIKLTKKLLCYGQSDQTIIMNEVDKQFKKYKVYPHFKSIEFDHTQNTFYSIDKDDKLFKHKFNGQSQFIAQLIHGQPKLMKFVNKKILIITYPHLQKFISVNVINNKVEQIDCRSNQNYVTNILIINGKCMKILVTYASHIFAIYNYDFKEQLWQMNSYSKEHMMHSPLNVSLLKDPIRGAITDNVDSKRMLLFTNNHFIRLHQRGIPPKEVKEQEFNKMLQPEKKDSGQKLDIVDNYALIYHNYVILNCLNVSNENYILLEWDKQATFSQIQGAFDGKKYKH</sequence>
<dbReference type="Proteomes" id="UP000688137">
    <property type="component" value="Unassembled WGS sequence"/>
</dbReference>
<dbReference type="EMBL" id="CAJJDM010000031">
    <property type="protein sequence ID" value="CAD8062049.1"/>
    <property type="molecule type" value="Genomic_DNA"/>
</dbReference>
<name>A0A8S1L3P5_PARPR</name>
<accession>A0A8S1L3P5</accession>
<dbReference type="InterPro" id="IPR046351">
    <property type="entry name" value="UTP4"/>
</dbReference>